<name>A0A9N8ZSQ8_9GLOM</name>
<evidence type="ECO:0000313" key="1">
    <source>
        <dbReference type="EMBL" id="CAG8505948.1"/>
    </source>
</evidence>
<sequence>NKKIVSEYIENIEIILLQDLNEYIVEMIYNLENNAKLSFTIQVDVNMTDQNLNLKSIASVIVNSIEESDVIVKLKHEILHKRLIDNSTPMENKQEIKENIHLDPNFYKTDNDHVNSAYLLLKSDQTAGCELCYELMTSQITAIGFITSLYSKIQPMSKIHCDATYKTAKRRFKLHGLICSFKDAVYPLAYLILDTNKVSDSESQEKR</sequence>
<feature type="non-terminal residue" evidence="1">
    <location>
        <position position="207"/>
    </location>
</feature>
<gene>
    <name evidence="1" type="ORF">RFULGI_LOCUS2663</name>
</gene>
<organism evidence="1 2">
    <name type="scientific">Racocetra fulgida</name>
    <dbReference type="NCBI Taxonomy" id="60492"/>
    <lineage>
        <taxon>Eukaryota</taxon>
        <taxon>Fungi</taxon>
        <taxon>Fungi incertae sedis</taxon>
        <taxon>Mucoromycota</taxon>
        <taxon>Glomeromycotina</taxon>
        <taxon>Glomeromycetes</taxon>
        <taxon>Diversisporales</taxon>
        <taxon>Gigasporaceae</taxon>
        <taxon>Racocetra</taxon>
    </lineage>
</organism>
<dbReference type="AlphaFoldDB" id="A0A9N8ZSQ8"/>
<accession>A0A9N8ZSQ8</accession>
<protein>
    <submittedName>
        <fullName evidence="1">2429_t:CDS:1</fullName>
    </submittedName>
</protein>
<dbReference type="OrthoDB" id="2443994at2759"/>
<dbReference type="Proteomes" id="UP000789396">
    <property type="component" value="Unassembled WGS sequence"/>
</dbReference>
<comment type="caution">
    <text evidence="1">The sequence shown here is derived from an EMBL/GenBank/DDBJ whole genome shotgun (WGS) entry which is preliminary data.</text>
</comment>
<proteinExistence type="predicted"/>
<keyword evidence="2" id="KW-1185">Reference proteome</keyword>
<reference evidence="1" key="1">
    <citation type="submission" date="2021-06" db="EMBL/GenBank/DDBJ databases">
        <authorList>
            <person name="Kallberg Y."/>
            <person name="Tangrot J."/>
            <person name="Rosling A."/>
        </authorList>
    </citation>
    <scope>NUCLEOTIDE SEQUENCE</scope>
    <source>
        <strain evidence="1">IN212</strain>
    </source>
</reference>
<evidence type="ECO:0000313" key="2">
    <source>
        <dbReference type="Proteomes" id="UP000789396"/>
    </source>
</evidence>
<dbReference type="EMBL" id="CAJVPZ010002082">
    <property type="protein sequence ID" value="CAG8505948.1"/>
    <property type="molecule type" value="Genomic_DNA"/>
</dbReference>